<dbReference type="RefSeq" id="XP_056852143.1">
    <property type="nucleotide sequence ID" value="XM_056996163.1"/>
</dbReference>
<evidence type="ECO:0000256" key="1">
    <source>
        <dbReference type="SAM" id="Coils"/>
    </source>
</evidence>
<evidence type="ECO:0000256" key="2">
    <source>
        <dbReference type="SAM" id="MobiDB-lite"/>
    </source>
</evidence>
<protein>
    <submittedName>
        <fullName evidence="4">Uncharacterized protein LOC108839164</fullName>
    </submittedName>
</protein>
<sequence>MEFTKHLGRFRSLWSELEMLRPTTTDAEELNKRREQDKVFGLLLTLNPAYNGLIQHMLRDDDLPDLEEVCSRIQKEQGSIGLFGRKGELSLANQASQAEHGEGPQANKAIQGKYEKFNGNCDHSKFMKDREARAHMSECASGGSSGAGTSKSQEVTRGDTGDGKSLLFKENGNSGNYFGYSFGARMIDNPVNFDSIDSMVDRLKDMHKVSRACSSDLAVRRDLFRSRPCSWNSFTLDRIRGAVALFRSRGGTRPCVNDRSYVFAPLRQRRRPRKDKGIAFDSSSGDGATPRYDPGFTSESRDVPPPGDFFDELPPAFSRDESLDNEERDKVTAEGARLVNEAVRVWNASIDGSFRTARLARFKAEETAREFAKYRLEMEEQNRRQAEIQARALVRAERSGRRRAAAEMNRRAEIFSTEFEAYKEAQDFVGDFRECRGSVGTLGKMQRGGFSISGELATMDSSMRICANAESFVPPIEGRIRELWNPIQVSEDTADVGEGPNAGDGDEEV</sequence>
<keyword evidence="1" id="KW-0175">Coiled coil</keyword>
<organism evidence="3 4">
    <name type="scientific">Raphanus sativus</name>
    <name type="common">Radish</name>
    <name type="synonym">Raphanus raphanistrum var. sativus</name>
    <dbReference type="NCBI Taxonomy" id="3726"/>
    <lineage>
        <taxon>Eukaryota</taxon>
        <taxon>Viridiplantae</taxon>
        <taxon>Streptophyta</taxon>
        <taxon>Embryophyta</taxon>
        <taxon>Tracheophyta</taxon>
        <taxon>Spermatophyta</taxon>
        <taxon>Magnoliopsida</taxon>
        <taxon>eudicotyledons</taxon>
        <taxon>Gunneridae</taxon>
        <taxon>Pentapetalae</taxon>
        <taxon>rosids</taxon>
        <taxon>malvids</taxon>
        <taxon>Brassicales</taxon>
        <taxon>Brassicaceae</taxon>
        <taxon>Brassiceae</taxon>
        <taxon>Raphanus</taxon>
    </lineage>
</organism>
<feature type="region of interest" description="Disordered" evidence="2">
    <location>
        <begin position="270"/>
        <end position="327"/>
    </location>
</feature>
<gene>
    <name evidence="4" type="primary">LOC108839164</name>
</gene>
<keyword evidence="3" id="KW-1185">Reference proteome</keyword>
<dbReference type="Proteomes" id="UP000504610">
    <property type="component" value="Unplaced"/>
</dbReference>
<dbReference type="OrthoDB" id="1110035at2759"/>
<dbReference type="KEGG" id="rsz:108839164"/>
<dbReference type="AlphaFoldDB" id="A0A9W3CKK3"/>
<evidence type="ECO:0000313" key="3">
    <source>
        <dbReference type="Proteomes" id="UP000504610"/>
    </source>
</evidence>
<evidence type="ECO:0000313" key="4">
    <source>
        <dbReference type="RefSeq" id="XP_056852143.1"/>
    </source>
</evidence>
<feature type="compositionally biased region" description="Basic and acidic residues" evidence="2">
    <location>
        <begin position="318"/>
        <end position="327"/>
    </location>
</feature>
<accession>A0A9W3CKK3</accession>
<feature type="coiled-coil region" evidence="1">
    <location>
        <begin position="364"/>
        <end position="396"/>
    </location>
</feature>
<feature type="region of interest" description="Disordered" evidence="2">
    <location>
        <begin position="489"/>
        <end position="509"/>
    </location>
</feature>
<dbReference type="GeneID" id="108839164"/>
<name>A0A9W3CKK3_RAPSA</name>
<feature type="region of interest" description="Disordered" evidence="2">
    <location>
        <begin position="138"/>
        <end position="165"/>
    </location>
</feature>
<reference evidence="4" key="1">
    <citation type="submission" date="2025-08" db="UniProtKB">
        <authorList>
            <consortium name="RefSeq"/>
        </authorList>
    </citation>
    <scope>IDENTIFICATION</scope>
    <source>
        <tissue evidence="4">Leaf</tissue>
    </source>
</reference>
<proteinExistence type="predicted"/>